<dbReference type="AlphaFoldDB" id="A0A6N9T4B5"/>
<proteinExistence type="predicted"/>
<comment type="caution">
    <text evidence="3">The sequence shown here is derived from an EMBL/GenBank/DDBJ whole genome shotgun (WGS) entry which is preliminary data.</text>
</comment>
<accession>A0A6N9T4B5</accession>
<keyword evidence="2" id="KW-0472">Membrane</keyword>
<evidence type="ECO:0000313" key="3">
    <source>
        <dbReference type="EMBL" id="NDW03808.1"/>
    </source>
</evidence>
<keyword evidence="2" id="KW-0812">Transmembrane</keyword>
<keyword evidence="1" id="KW-0175">Coiled coil</keyword>
<evidence type="ECO:0000256" key="2">
    <source>
        <dbReference type="SAM" id="Phobius"/>
    </source>
</evidence>
<dbReference type="EMBL" id="JAAAMG010000003">
    <property type="protein sequence ID" value="NDW03808.1"/>
    <property type="molecule type" value="Genomic_DNA"/>
</dbReference>
<organism evidence="3 4">
    <name type="scientific">Jiella pacifica</name>
    <dbReference type="NCBI Taxonomy" id="2696469"/>
    <lineage>
        <taxon>Bacteria</taxon>
        <taxon>Pseudomonadati</taxon>
        <taxon>Pseudomonadota</taxon>
        <taxon>Alphaproteobacteria</taxon>
        <taxon>Hyphomicrobiales</taxon>
        <taxon>Aurantimonadaceae</taxon>
        <taxon>Jiella</taxon>
    </lineage>
</organism>
<feature type="transmembrane region" description="Helical" evidence="2">
    <location>
        <begin position="360"/>
        <end position="381"/>
    </location>
</feature>
<dbReference type="PANTHER" id="PTHR32309">
    <property type="entry name" value="TYROSINE-PROTEIN KINASE"/>
    <property type="match status" value="1"/>
</dbReference>
<reference evidence="3 4" key="1">
    <citation type="submission" date="2020-01" db="EMBL/GenBank/DDBJ databases">
        <title>Jiella pacifica sp. nov.</title>
        <authorList>
            <person name="Xue Z."/>
            <person name="Zhu S."/>
            <person name="Chen J."/>
            <person name="Yang J."/>
        </authorList>
    </citation>
    <scope>NUCLEOTIDE SEQUENCE [LARGE SCALE GENOMIC DNA]</scope>
    <source>
        <strain evidence="3 4">40Bstr34</strain>
    </source>
</reference>
<gene>
    <name evidence="3" type="ORF">GTK09_05140</name>
</gene>
<feature type="coiled-coil region" evidence="1">
    <location>
        <begin position="201"/>
        <end position="228"/>
    </location>
</feature>
<protein>
    <recommendedName>
        <fullName evidence="5">Capsular polysaccharide transport system permease protein</fullName>
    </recommendedName>
</protein>
<feature type="transmembrane region" description="Helical" evidence="2">
    <location>
        <begin position="31"/>
        <end position="53"/>
    </location>
</feature>
<dbReference type="Proteomes" id="UP000469011">
    <property type="component" value="Unassembled WGS sequence"/>
</dbReference>
<keyword evidence="4" id="KW-1185">Reference proteome</keyword>
<dbReference type="GO" id="GO:0005886">
    <property type="term" value="C:plasma membrane"/>
    <property type="evidence" value="ECO:0007669"/>
    <property type="project" value="TreeGrafter"/>
</dbReference>
<dbReference type="RefSeq" id="WP_163461610.1">
    <property type="nucleotide sequence ID" value="NZ_JAAAMG010000003.1"/>
</dbReference>
<evidence type="ECO:0000256" key="1">
    <source>
        <dbReference type="SAM" id="Coils"/>
    </source>
</evidence>
<evidence type="ECO:0000313" key="4">
    <source>
        <dbReference type="Proteomes" id="UP000469011"/>
    </source>
</evidence>
<sequence length="393" mass="43920">MSALTAFEDLKTKAAGRPGTRRRSLRRYFSLGRILFYLIVLVPLCLSILYYGFVASDRYVSESRFLVRSASTQDVSGLSSILRTFGISRADDDSYAVQSYILSRDALRDLMKTLPMETILNRDGIDTLSKCYMPWSSHDFENLYQCYIDRVSAVREETTGISRLEVDLFTPEDSKRVADALLELGESLANRMNRRAEADAVSNAKEFMSQAEARLVEASRNLTEFRNQENMLDIQGGAAPTSSVIAGLTAELAGTQAEIQQQMRVSPGNPGLASLKTKAQVLEEQIVLERAKLTGTGDALSNQISNFEDLTLRKQIADQALSIASKAIDQARLEAKRQRIYIETVVTPNLPDQATQPRRLRIIVTVLVVSLMFFVSIWMIMIGGREHLNRNDA</sequence>
<dbReference type="InterPro" id="IPR050445">
    <property type="entry name" value="Bact_polysacc_biosynth/exp"/>
</dbReference>
<dbReference type="PANTHER" id="PTHR32309:SF13">
    <property type="entry name" value="FERRIC ENTEROBACTIN TRANSPORT PROTEIN FEPE"/>
    <property type="match status" value="1"/>
</dbReference>
<keyword evidence="2" id="KW-1133">Transmembrane helix</keyword>
<name>A0A6N9T4B5_9HYPH</name>
<evidence type="ECO:0008006" key="5">
    <source>
        <dbReference type="Google" id="ProtNLM"/>
    </source>
</evidence>
<dbReference type="GO" id="GO:0004713">
    <property type="term" value="F:protein tyrosine kinase activity"/>
    <property type="evidence" value="ECO:0007669"/>
    <property type="project" value="TreeGrafter"/>
</dbReference>